<name>A0ABC8LXP6_ERUVS</name>
<organism evidence="4 5">
    <name type="scientific">Eruca vesicaria subsp. sativa</name>
    <name type="common">Garden rocket</name>
    <name type="synonym">Eruca sativa</name>
    <dbReference type="NCBI Taxonomy" id="29727"/>
    <lineage>
        <taxon>Eukaryota</taxon>
        <taxon>Viridiplantae</taxon>
        <taxon>Streptophyta</taxon>
        <taxon>Embryophyta</taxon>
        <taxon>Tracheophyta</taxon>
        <taxon>Spermatophyta</taxon>
        <taxon>Magnoliopsida</taxon>
        <taxon>eudicotyledons</taxon>
        <taxon>Gunneridae</taxon>
        <taxon>Pentapetalae</taxon>
        <taxon>rosids</taxon>
        <taxon>malvids</taxon>
        <taxon>Brassicales</taxon>
        <taxon>Brassicaceae</taxon>
        <taxon>Brassiceae</taxon>
        <taxon>Eruca</taxon>
    </lineage>
</organism>
<dbReference type="EMBL" id="CAKOAT010757376">
    <property type="protein sequence ID" value="CAH8387715.1"/>
    <property type="molecule type" value="Genomic_DNA"/>
</dbReference>
<dbReference type="FunFam" id="3.10.20.90:FF:000069">
    <property type="entry name" value="UV excision repair protein RAD23"/>
    <property type="match status" value="1"/>
</dbReference>
<protein>
    <recommendedName>
        <fullName evidence="3">Ubiquitin-like domain-containing protein</fullName>
    </recommendedName>
</protein>
<dbReference type="InterPro" id="IPR036353">
    <property type="entry name" value="XPC-bd_sf"/>
</dbReference>
<dbReference type="Gene3D" id="1.10.8.10">
    <property type="entry name" value="DNA helicase RuvA subunit, C-terminal domain"/>
    <property type="match status" value="1"/>
</dbReference>
<dbReference type="CDD" id="cd01805">
    <property type="entry name" value="Ubl_Rad23"/>
    <property type="match status" value="1"/>
</dbReference>
<dbReference type="SUPFAM" id="SSF101238">
    <property type="entry name" value="XPC-binding domain"/>
    <property type="match status" value="1"/>
</dbReference>
<dbReference type="InterPro" id="IPR000626">
    <property type="entry name" value="Ubiquitin-like_dom"/>
</dbReference>
<dbReference type="Gene3D" id="1.10.10.540">
    <property type="entry name" value="XPC-binding domain"/>
    <property type="match status" value="1"/>
</dbReference>
<dbReference type="InterPro" id="IPR015360">
    <property type="entry name" value="XPC-bd"/>
</dbReference>
<dbReference type="SUPFAM" id="SSF54236">
    <property type="entry name" value="Ubiquitin-like"/>
    <property type="match status" value="1"/>
</dbReference>
<proteinExistence type="inferred from homology"/>
<accession>A0ABC8LXP6</accession>
<comment type="caution">
    <text evidence="4">The sequence shown here is derived from an EMBL/GenBank/DDBJ whole genome shotgun (WGS) entry which is preliminary data.</text>
</comment>
<dbReference type="InterPro" id="IPR029071">
    <property type="entry name" value="Ubiquitin-like_domsf"/>
</dbReference>
<feature type="region of interest" description="Disordered" evidence="2">
    <location>
        <begin position="242"/>
        <end position="301"/>
    </location>
</feature>
<feature type="compositionally biased region" description="Polar residues" evidence="2">
    <location>
        <begin position="80"/>
        <end position="103"/>
    </location>
</feature>
<reference evidence="4 5" key="1">
    <citation type="submission" date="2022-03" db="EMBL/GenBank/DDBJ databases">
        <authorList>
            <person name="Macdonald S."/>
            <person name="Ahmed S."/>
            <person name="Newling K."/>
        </authorList>
    </citation>
    <scope>NUCLEOTIDE SEQUENCE [LARGE SCALE GENOMIC DNA]</scope>
</reference>
<evidence type="ECO:0000259" key="3">
    <source>
        <dbReference type="PROSITE" id="PS50053"/>
    </source>
</evidence>
<comment type="similarity">
    <text evidence="1">Belongs to the RAD23 family.</text>
</comment>
<dbReference type="Gene3D" id="3.10.20.90">
    <property type="entry name" value="Phosphatidylinositol 3-kinase Catalytic Subunit, Chain A, domain 1"/>
    <property type="match status" value="1"/>
</dbReference>
<dbReference type="PANTHER" id="PTHR10621:SF47">
    <property type="entry name" value="DNA REPAIR PROTEIN RAD23"/>
    <property type="match status" value="1"/>
</dbReference>
<dbReference type="PROSITE" id="PS50053">
    <property type="entry name" value="UBIQUITIN_2"/>
    <property type="match status" value="1"/>
</dbReference>
<keyword evidence="5" id="KW-1185">Reference proteome</keyword>
<feature type="region of interest" description="Disordered" evidence="2">
    <location>
        <begin position="75"/>
        <end position="103"/>
    </location>
</feature>
<dbReference type="Pfam" id="PF00240">
    <property type="entry name" value="ubiquitin"/>
    <property type="match status" value="1"/>
</dbReference>
<gene>
    <name evidence="4" type="ORF">ERUC_LOCUS40198</name>
</gene>
<sequence>MKIFVKTLKCARFEIQVNPEDSVVDVKTNIETVLGATAYPASEQILIHKGKVLKDETTVEANQVSENSNIAVMKRKPASIGTSTSSASLKPQAHATETTGPAASNVNYGRISESNVQQILGMVRGAWSRELVADALCLAYNDLDKALEYLYFVSSFSETCAHSIGTQENTQQPEVPQGAVQEWSLDTLRNNPEFEYLQALVQSDPSLLQDILEVIEEQNPQLVQMILDNKADFLRFVLEQPQEELQGGDSGNQVGESEDQTEVEHPQADQTNTPNHGGDGANQVGDQSEETEVETPKDAQA</sequence>
<dbReference type="SMART" id="SM00213">
    <property type="entry name" value="UBQ"/>
    <property type="match status" value="1"/>
</dbReference>
<feature type="domain" description="Ubiquitin-like" evidence="3">
    <location>
        <begin position="1"/>
        <end position="79"/>
    </location>
</feature>
<evidence type="ECO:0000313" key="5">
    <source>
        <dbReference type="Proteomes" id="UP001642260"/>
    </source>
</evidence>
<dbReference type="AlphaFoldDB" id="A0ABC8LXP6"/>
<evidence type="ECO:0000313" key="4">
    <source>
        <dbReference type="EMBL" id="CAH8387715.1"/>
    </source>
</evidence>
<dbReference type="Pfam" id="PF09280">
    <property type="entry name" value="XPC-binding"/>
    <property type="match status" value="1"/>
</dbReference>
<dbReference type="Proteomes" id="UP001642260">
    <property type="component" value="Unassembled WGS sequence"/>
</dbReference>
<evidence type="ECO:0000256" key="2">
    <source>
        <dbReference type="SAM" id="MobiDB-lite"/>
    </source>
</evidence>
<evidence type="ECO:0000256" key="1">
    <source>
        <dbReference type="ARBA" id="ARBA00009878"/>
    </source>
</evidence>
<dbReference type="PANTHER" id="PTHR10621">
    <property type="entry name" value="UV EXCISION REPAIR PROTEIN RAD23"/>
    <property type="match status" value="1"/>
</dbReference>